<protein>
    <submittedName>
        <fullName evidence="1">ATP-binding sugar transporter</fullName>
    </submittedName>
</protein>
<proteinExistence type="predicted"/>
<dbReference type="EMBL" id="BK032534">
    <property type="protein sequence ID" value="DAF46290.1"/>
    <property type="molecule type" value="Genomic_DNA"/>
</dbReference>
<dbReference type="GO" id="GO:0005524">
    <property type="term" value="F:ATP binding"/>
    <property type="evidence" value="ECO:0007669"/>
    <property type="project" value="UniProtKB-KW"/>
</dbReference>
<keyword evidence="1" id="KW-0813">Transport</keyword>
<sequence length="80" mass="9264">MKNKIIDVFKVANRLVSITVENPDLSELRVNQFVKIGGKEYRVHSIPLFHSNPPKSILERDTFTIDYTDDELVDKEVLFS</sequence>
<keyword evidence="1" id="KW-0762">Sugar transport</keyword>
<keyword evidence="1" id="KW-0547">Nucleotide-binding</keyword>
<organism evidence="1">
    <name type="scientific">Siphoviridae sp. ctzCL6</name>
    <dbReference type="NCBI Taxonomy" id="2827978"/>
    <lineage>
        <taxon>Viruses</taxon>
        <taxon>Duplodnaviria</taxon>
        <taxon>Heunggongvirae</taxon>
        <taxon>Uroviricota</taxon>
        <taxon>Caudoviricetes</taxon>
    </lineage>
</organism>
<evidence type="ECO:0000313" key="1">
    <source>
        <dbReference type="EMBL" id="DAF46290.1"/>
    </source>
</evidence>
<accession>A0A8S5S6G5</accession>
<name>A0A8S5S6G5_9CAUD</name>
<keyword evidence="1" id="KW-0067">ATP-binding</keyword>
<reference evidence="1" key="1">
    <citation type="journal article" date="2021" name="Proc. Natl. Acad. Sci. U.S.A.">
        <title>A Catalog of Tens of Thousands of Viruses from Human Metagenomes Reveals Hidden Associations with Chronic Diseases.</title>
        <authorList>
            <person name="Tisza M.J."/>
            <person name="Buck C.B."/>
        </authorList>
    </citation>
    <scope>NUCLEOTIDE SEQUENCE</scope>
    <source>
        <strain evidence="1">CtzCL6</strain>
    </source>
</reference>